<dbReference type="GO" id="GO:0061640">
    <property type="term" value="P:cytoskeleton-dependent cytokinesis"/>
    <property type="evidence" value="ECO:0007669"/>
    <property type="project" value="InterPro"/>
</dbReference>
<comment type="caution">
    <text evidence="1">The sequence shown here is derived from an EMBL/GenBank/DDBJ whole genome shotgun (WGS) entry which is preliminary data.</text>
</comment>
<gene>
    <name evidence="1" type="ORF">BJ875DRAFT_108811</name>
</gene>
<reference evidence="1" key="1">
    <citation type="journal article" date="2021" name="IMA Fungus">
        <title>Genomic characterization of three marine fungi, including Emericellopsis atlantica sp. nov. with signatures of a generalist lifestyle and marine biomass degradation.</title>
        <authorList>
            <person name="Hagestad O.C."/>
            <person name="Hou L."/>
            <person name="Andersen J.H."/>
            <person name="Hansen E.H."/>
            <person name="Altermark B."/>
            <person name="Li C."/>
            <person name="Kuhnert E."/>
            <person name="Cox R.J."/>
            <person name="Crous P.W."/>
            <person name="Spatafora J.W."/>
            <person name="Lail K."/>
            <person name="Amirebrahimi M."/>
            <person name="Lipzen A."/>
            <person name="Pangilinan J."/>
            <person name="Andreopoulos W."/>
            <person name="Hayes R.D."/>
            <person name="Ng V."/>
            <person name="Grigoriev I.V."/>
            <person name="Jackson S.A."/>
            <person name="Sutton T.D.S."/>
            <person name="Dobson A.D.W."/>
            <person name="Rama T."/>
        </authorList>
    </citation>
    <scope>NUCLEOTIDE SEQUENCE</scope>
    <source>
        <strain evidence="1">TRa018bII</strain>
    </source>
</reference>
<keyword evidence="2" id="KW-1185">Reference proteome</keyword>
<evidence type="ECO:0008006" key="3">
    <source>
        <dbReference type="Google" id="ProtNLM"/>
    </source>
</evidence>
<dbReference type="InterPro" id="IPR009991">
    <property type="entry name" value="DCTN3"/>
</dbReference>
<dbReference type="Pfam" id="PF07426">
    <property type="entry name" value="Dynactin_p22"/>
    <property type="match status" value="1"/>
</dbReference>
<dbReference type="EMBL" id="MU251378">
    <property type="protein sequence ID" value="KAG9237937.1"/>
    <property type="molecule type" value="Genomic_DNA"/>
</dbReference>
<evidence type="ECO:0000313" key="2">
    <source>
        <dbReference type="Proteomes" id="UP000824998"/>
    </source>
</evidence>
<accession>A0A9P7YQQ7</accession>
<dbReference type="AlphaFoldDB" id="A0A9P7YQQ7"/>
<organism evidence="1 2">
    <name type="scientific">Amylocarpus encephaloides</name>
    <dbReference type="NCBI Taxonomy" id="45428"/>
    <lineage>
        <taxon>Eukaryota</taxon>
        <taxon>Fungi</taxon>
        <taxon>Dikarya</taxon>
        <taxon>Ascomycota</taxon>
        <taxon>Pezizomycotina</taxon>
        <taxon>Leotiomycetes</taxon>
        <taxon>Helotiales</taxon>
        <taxon>Helotiales incertae sedis</taxon>
        <taxon>Amylocarpus</taxon>
    </lineage>
</organism>
<sequence length="204" mass="22731">MENTFDKTALETIDLLEARLKRIEFAVCGHVKTAIQSQKRPVVQRMSELEHTLHQLASRSRVVQELLKLHARYPDLFQQIPAHEVPTSLDTSSTLSIVLASATSYSSTASQLTSVKDTPIPPAELSAQLINLQPRISNVSTLQAAQSADIAKLRERSAAVVQQWYQRDVLGAGEDWAELEGRVGHVEQRVRRVALARKIDDTMV</sequence>
<dbReference type="OrthoDB" id="5403729at2759"/>
<dbReference type="Proteomes" id="UP000824998">
    <property type="component" value="Unassembled WGS sequence"/>
</dbReference>
<proteinExistence type="predicted"/>
<dbReference type="GO" id="GO:0005869">
    <property type="term" value="C:dynactin complex"/>
    <property type="evidence" value="ECO:0007669"/>
    <property type="project" value="InterPro"/>
</dbReference>
<evidence type="ECO:0000313" key="1">
    <source>
        <dbReference type="EMBL" id="KAG9237937.1"/>
    </source>
</evidence>
<name>A0A9P7YQQ7_9HELO</name>
<protein>
    <recommendedName>
        <fullName evidence="3">Nuclear distribution protein RO10</fullName>
    </recommendedName>
</protein>